<keyword evidence="8" id="KW-0540">Nuclease</keyword>
<feature type="active site" evidence="5">
    <location>
        <position position="300"/>
    </location>
</feature>
<dbReference type="InterPro" id="IPR036167">
    <property type="entry name" value="tRNA_intron_Endo_cat-like_sf"/>
</dbReference>
<dbReference type="InterPro" id="IPR006676">
    <property type="entry name" value="tRNA_splic"/>
</dbReference>
<keyword evidence="8" id="KW-0378">Hydrolase</keyword>
<organism evidence="8 9">
    <name type="scientific">Anaeromyces robustus</name>
    <dbReference type="NCBI Taxonomy" id="1754192"/>
    <lineage>
        <taxon>Eukaryota</taxon>
        <taxon>Fungi</taxon>
        <taxon>Fungi incertae sedis</taxon>
        <taxon>Chytridiomycota</taxon>
        <taxon>Chytridiomycota incertae sedis</taxon>
        <taxon>Neocallimastigomycetes</taxon>
        <taxon>Neocallimastigales</taxon>
        <taxon>Neocallimastigaceae</taxon>
        <taxon>Anaeromyces</taxon>
    </lineage>
</organism>
<dbReference type="InterPro" id="IPR006678">
    <property type="entry name" value="tRNA_intron_Endonuc_N"/>
</dbReference>
<comment type="similarity">
    <text evidence="1 4">Belongs to the tRNA-intron endonuclease family.</text>
</comment>
<gene>
    <name evidence="8" type="ORF">BCR32DRAFT_273191</name>
</gene>
<evidence type="ECO:0000259" key="6">
    <source>
        <dbReference type="Pfam" id="PF01974"/>
    </source>
</evidence>
<dbReference type="GO" id="GO:0000214">
    <property type="term" value="C:tRNA-intron endonuclease complex"/>
    <property type="evidence" value="ECO:0007669"/>
    <property type="project" value="UniProtKB-UniRule"/>
</dbReference>
<sequence length="341" mass="40009">MLIRNESISNETIKLENNLDVPACVIISNKKSIKNCWNNGFYGKGNLSRSEPDWTERILKDIIQKNSGHQTIINCLRNNPKQVNTMNVNKDSYRFLNKLNNTSITFKISKSINYNKQLLVEIQSLGLSLIQDLFSIIFNPYKFFNYIKNICENLIIKKVKQKCIKSSDLLNMEYLQLDLVEAFFLKYALNCISIKNKNKEMSIDNCWNKFRKDINNPADLFILKYVAYHYYRSQGWIVKEGLKYGVDYVLYQKGPAFSHSEFAISIIPVLEDQDNLNYINKLPTVHEINCTNRVCNQVLKKLVFCYIIIPKNINLDSADCLKMYKIYEVRLKRWNPDKTRN</sequence>
<evidence type="ECO:0000256" key="2">
    <source>
        <dbReference type="ARBA" id="ARBA00022694"/>
    </source>
</evidence>
<dbReference type="Pfam" id="PF01974">
    <property type="entry name" value="tRNA_int_endo"/>
    <property type="match status" value="1"/>
</dbReference>
<dbReference type="EMBL" id="MCFG01000546">
    <property type="protein sequence ID" value="ORX64208.1"/>
    <property type="molecule type" value="Genomic_DNA"/>
</dbReference>
<dbReference type="InterPro" id="IPR016589">
    <property type="entry name" value="tRNA_splic_SEN2"/>
</dbReference>
<dbReference type="InterPro" id="IPR011856">
    <property type="entry name" value="tRNA_endonuc-like_dom_sf"/>
</dbReference>
<dbReference type="Pfam" id="PF02778">
    <property type="entry name" value="tRNA_int_endo_N"/>
    <property type="match status" value="1"/>
</dbReference>
<dbReference type="EC" id="4.6.1.16" evidence="4"/>
<evidence type="ECO:0000256" key="4">
    <source>
        <dbReference type="PIRNR" id="PIRNR011789"/>
    </source>
</evidence>
<evidence type="ECO:0000256" key="5">
    <source>
        <dbReference type="PIRSR" id="PIRSR011789-1"/>
    </source>
</evidence>
<feature type="active site" evidence="5">
    <location>
        <position position="259"/>
    </location>
</feature>
<dbReference type="InterPro" id="IPR006677">
    <property type="entry name" value="tRNA_intron_Endonuc_cat-like"/>
</dbReference>
<accession>A0A1Y1VSE0</accession>
<dbReference type="AlphaFoldDB" id="A0A1Y1VSE0"/>
<dbReference type="GO" id="GO:0003676">
    <property type="term" value="F:nucleic acid binding"/>
    <property type="evidence" value="ECO:0007669"/>
    <property type="project" value="InterPro"/>
</dbReference>
<dbReference type="CDD" id="cd22363">
    <property type="entry name" value="tRNA-intron_lyase_C"/>
    <property type="match status" value="1"/>
</dbReference>
<proteinExistence type="inferred from homology"/>
<dbReference type="PANTHER" id="PTHR21227:SF0">
    <property type="entry name" value="TRNA-SPLICING ENDONUCLEASE SUBUNIT SEN2"/>
    <property type="match status" value="1"/>
</dbReference>
<feature type="domain" description="tRNA intron endonuclease catalytic" evidence="6">
    <location>
        <begin position="221"/>
        <end position="307"/>
    </location>
</feature>
<reference evidence="8 9" key="1">
    <citation type="submission" date="2016-08" db="EMBL/GenBank/DDBJ databases">
        <title>A Parts List for Fungal Cellulosomes Revealed by Comparative Genomics.</title>
        <authorList>
            <consortium name="DOE Joint Genome Institute"/>
            <person name="Haitjema C.H."/>
            <person name="Gilmore S.P."/>
            <person name="Henske J.K."/>
            <person name="Solomon K.V."/>
            <person name="De Groot R."/>
            <person name="Kuo A."/>
            <person name="Mondo S.J."/>
            <person name="Salamov A.A."/>
            <person name="Labutti K."/>
            <person name="Zhao Z."/>
            <person name="Chiniquy J."/>
            <person name="Barry K."/>
            <person name="Brewer H.M."/>
            <person name="Purvine S.O."/>
            <person name="Wright A.T."/>
            <person name="Boxma B."/>
            <person name="Van Alen T."/>
            <person name="Hackstein J.H."/>
            <person name="Baker S.E."/>
            <person name="Grigoriev I.V."/>
            <person name="O'Malley M.A."/>
        </authorList>
    </citation>
    <scope>NUCLEOTIDE SEQUENCE [LARGE SCALE GENOMIC DNA]</scope>
    <source>
        <strain evidence="8 9">S4</strain>
    </source>
</reference>
<dbReference type="STRING" id="1754192.A0A1Y1VSE0"/>
<name>A0A1Y1VSE0_9FUNG</name>
<dbReference type="PANTHER" id="PTHR21227">
    <property type="entry name" value="TRNA-SPLICING ENDONUCLEASE SUBUNIT SEN2"/>
    <property type="match status" value="1"/>
</dbReference>
<dbReference type="GO" id="GO:0000213">
    <property type="term" value="F:tRNA-intron lyase activity"/>
    <property type="evidence" value="ECO:0007669"/>
    <property type="project" value="UniProtKB-UniRule"/>
</dbReference>
<dbReference type="GO" id="GO:0005737">
    <property type="term" value="C:cytoplasm"/>
    <property type="evidence" value="ECO:0007669"/>
    <property type="project" value="TreeGrafter"/>
</dbReference>
<dbReference type="Gene3D" id="3.40.1350.10">
    <property type="match status" value="1"/>
</dbReference>
<reference evidence="8 9" key="2">
    <citation type="submission" date="2016-08" db="EMBL/GenBank/DDBJ databases">
        <title>Pervasive Adenine N6-methylation of Active Genes in Fungi.</title>
        <authorList>
            <consortium name="DOE Joint Genome Institute"/>
            <person name="Mondo S.J."/>
            <person name="Dannebaum R.O."/>
            <person name="Kuo R.C."/>
            <person name="Labutti K."/>
            <person name="Haridas S."/>
            <person name="Kuo A."/>
            <person name="Salamov A."/>
            <person name="Ahrendt S.R."/>
            <person name="Lipzen A."/>
            <person name="Sullivan W."/>
            <person name="Andreopoulos W.B."/>
            <person name="Clum A."/>
            <person name="Lindquist E."/>
            <person name="Daum C."/>
            <person name="Ramamoorthy G.K."/>
            <person name="Gryganskyi A."/>
            <person name="Culley D."/>
            <person name="Magnuson J.K."/>
            <person name="James T.Y."/>
            <person name="O'Malley M.A."/>
            <person name="Stajich J.E."/>
            <person name="Spatafora J.W."/>
            <person name="Visel A."/>
            <person name="Grigoriev I.V."/>
        </authorList>
    </citation>
    <scope>NUCLEOTIDE SEQUENCE [LARGE SCALE GENOMIC DNA]</scope>
    <source>
        <strain evidence="8 9">S4</strain>
    </source>
</reference>
<dbReference type="PIRSF" id="PIRSF011789">
    <property type="entry name" value="tRNA_splic_SEN2"/>
    <property type="match status" value="1"/>
</dbReference>
<keyword evidence="3 4" id="KW-0456">Lyase</keyword>
<comment type="function">
    <text evidence="4">Constitutes one of the two catalytic subunit of the tRNA-splicing endonuclease complex, a complex responsible for identification and cleavage of the splice sites in pre-tRNA. It cleaves pre-tRNA at the 5'- and 3'-splice sites to release the intron. The products are an intron and two tRNA half-molecules bearing 2',3'-cyclic phosphate and 5'-OH termini. There are no conserved sequences at the splice sites, but the intron is invariably located at the same site in the gene, placing the splice sites an invariant distance from the constant structural features of the tRNA body.</text>
</comment>
<dbReference type="GO" id="GO:0000379">
    <property type="term" value="P:tRNA-type intron splice site recognition and cleavage"/>
    <property type="evidence" value="ECO:0007669"/>
    <property type="project" value="TreeGrafter"/>
</dbReference>
<keyword evidence="2 4" id="KW-0819">tRNA processing</keyword>
<evidence type="ECO:0000313" key="8">
    <source>
        <dbReference type="EMBL" id="ORX64208.1"/>
    </source>
</evidence>
<dbReference type="NCBIfam" id="TIGR00324">
    <property type="entry name" value="endA"/>
    <property type="match status" value="1"/>
</dbReference>
<dbReference type="SUPFAM" id="SSF53032">
    <property type="entry name" value="tRNA-intron endonuclease catalytic domain-like"/>
    <property type="match status" value="1"/>
</dbReference>
<evidence type="ECO:0000256" key="3">
    <source>
        <dbReference type="ARBA" id="ARBA00023239"/>
    </source>
</evidence>
<feature type="active site" evidence="5">
    <location>
        <position position="251"/>
    </location>
</feature>
<protein>
    <recommendedName>
        <fullName evidence="4">tRNA-splicing endonuclease subunit Sen2</fullName>
        <ecNumber evidence="4">4.6.1.16</ecNumber>
    </recommendedName>
</protein>
<feature type="domain" description="tRNA intron endonuclease N-terminal" evidence="7">
    <location>
        <begin position="173"/>
        <end position="205"/>
    </location>
</feature>
<evidence type="ECO:0000259" key="7">
    <source>
        <dbReference type="Pfam" id="PF02778"/>
    </source>
</evidence>
<comment type="caution">
    <text evidence="8">The sequence shown here is derived from an EMBL/GenBank/DDBJ whole genome shotgun (WGS) entry which is preliminary data.</text>
</comment>
<evidence type="ECO:0000313" key="9">
    <source>
        <dbReference type="Proteomes" id="UP000193944"/>
    </source>
</evidence>
<dbReference type="Proteomes" id="UP000193944">
    <property type="component" value="Unassembled WGS sequence"/>
</dbReference>
<evidence type="ECO:0000256" key="1">
    <source>
        <dbReference type="ARBA" id="ARBA00008078"/>
    </source>
</evidence>
<keyword evidence="8" id="KW-0255">Endonuclease</keyword>
<dbReference type="OrthoDB" id="10249562at2759"/>
<keyword evidence="9" id="KW-1185">Reference proteome</keyword>